<dbReference type="RefSeq" id="WP_284237984.1">
    <property type="nucleotide sequence ID" value="NZ_BSSQ01000006.1"/>
</dbReference>
<name>A0ABQ6GAG8_9BACL</name>
<evidence type="ECO:0000313" key="1">
    <source>
        <dbReference type="EMBL" id="GLX67238.1"/>
    </source>
</evidence>
<gene>
    <name evidence="1" type="ORF">MU1_15830</name>
</gene>
<keyword evidence="2" id="KW-1185">Reference proteome</keyword>
<sequence length="633" mass="72164">MTVDTLVNGIIKRMNAISEKLDGQSYKLTAQDTGTIELEMAQGPSFVLDDSNGNKDWYVLPMDAEHQTVAGKGYAWVLPADPDSANGSWLIKSDGEIAITRTEESVVVRVHAESCELVAYESRPQADTFGNRFRLEFGHGEQLGHTLASLYWGTMLPSVIERTRASQYPDSEGYVLSTLHSKYSGTYPDVDHEFQIKGRMSWGNNLDYDVVRRMMELQFRMMREDPEGLWRNPCAIQPDGDREYHVRRSSMDGRENAIMFLITGNVEILESAWLYTAATKDLDWLRQHIAELEGAASCIEDQMDRFGRLWSDVYYEDQVIKDGRETFATALAAHSFNLLAELEKQLGREEREKHYKEVAALLGSSLAKPLPMGYWDETNSRFVDWVDRNGDSHDHIHLLANILPVLFGYTSKEQEESVMALVNEHLSQFQRFPTFLAAHIDQYTDSEIGDGGPYDLCAAGRYWCWDAAFWTWKKNGNMLLEQLKRVSEQAAKEGYIMGERYDMNYVYYIDDKDWHGAAHYYEYPCVYSWVLIHEYLGIRQTFAADLQIAPRLVETGKVVLEQSEYQLSYEYEEKAFRLTNLGTEERTFEVDLSAVHPNGSEWKFTSEGVERVVTSGAVVTLAGGATGTWVPVA</sequence>
<dbReference type="InterPro" id="IPR008928">
    <property type="entry name" value="6-hairpin_glycosidase_sf"/>
</dbReference>
<comment type="caution">
    <text evidence="1">The sequence shown here is derived from an EMBL/GenBank/DDBJ whole genome shotgun (WGS) entry which is preliminary data.</text>
</comment>
<reference evidence="1 2" key="1">
    <citation type="submission" date="2023-03" db="EMBL/GenBank/DDBJ databases">
        <title>Draft genome sequence of the bacteria which degrade cell wall of Tricholomamatutake.</title>
        <authorList>
            <person name="Konishi Y."/>
            <person name="Fukuta Y."/>
            <person name="Shirasaka N."/>
        </authorList>
    </citation>
    <scope>NUCLEOTIDE SEQUENCE [LARGE SCALE GENOMIC DNA]</scope>
    <source>
        <strain evidence="2">mu1</strain>
    </source>
</reference>
<accession>A0ABQ6GAG8</accession>
<proteinExistence type="predicted"/>
<dbReference type="SUPFAM" id="SSF48208">
    <property type="entry name" value="Six-hairpin glycosidases"/>
    <property type="match status" value="1"/>
</dbReference>
<organism evidence="1 2">
    <name type="scientific">Paenibacillus glycanilyticus</name>
    <dbReference type="NCBI Taxonomy" id="126569"/>
    <lineage>
        <taxon>Bacteria</taxon>
        <taxon>Bacillati</taxon>
        <taxon>Bacillota</taxon>
        <taxon>Bacilli</taxon>
        <taxon>Bacillales</taxon>
        <taxon>Paenibacillaceae</taxon>
        <taxon>Paenibacillus</taxon>
    </lineage>
</organism>
<dbReference type="EMBL" id="BSSQ01000006">
    <property type="protein sequence ID" value="GLX67238.1"/>
    <property type="molecule type" value="Genomic_DNA"/>
</dbReference>
<dbReference type="Gene3D" id="1.50.10.10">
    <property type="match status" value="1"/>
</dbReference>
<evidence type="ECO:0000313" key="2">
    <source>
        <dbReference type="Proteomes" id="UP001157114"/>
    </source>
</evidence>
<dbReference type="Proteomes" id="UP001157114">
    <property type="component" value="Unassembled WGS sequence"/>
</dbReference>
<dbReference type="InterPro" id="IPR012341">
    <property type="entry name" value="6hp_glycosidase-like_sf"/>
</dbReference>
<protein>
    <submittedName>
        <fullName evidence="1">Uncharacterized protein</fullName>
    </submittedName>
</protein>